<accession>A0A1I2BMA0</accession>
<keyword evidence="2" id="KW-0238">DNA-binding</keyword>
<name>A0A1I2BMA0_9GAMM</name>
<dbReference type="InterPro" id="IPR005149">
    <property type="entry name" value="Tscrpt_reg_PadR_N"/>
</dbReference>
<proteinExistence type="predicted"/>
<dbReference type="EMBL" id="FONH01000003">
    <property type="protein sequence ID" value="SFE57342.1"/>
    <property type="molecule type" value="Genomic_DNA"/>
</dbReference>
<dbReference type="SUPFAM" id="SSF46785">
    <property type="entry name" value="Winged helix' DNA-binding domain"/>
    <property type="match status" value="1"/>
</dbReference>
<dbReference type="InterPro" id="IPR036390">
    <property type="entry name" value="WH_DNA-bd_sf"/>
</dbReference>
<gene>
    <name evidence="2" type="ORF">SAMN02799615_01203</name>
</gene>
<dbReference type="PANTHER" id="PTHR43252">
    <property type="entry name" value="TRANSCRIPTIONAL REGULATOR YQJI"/>
    <property type="match status" value="1"/>
</dbReference>
<evidence type="ECO:0000313" key="2">
    <source>
        <dbReference type="EMBL" id="SFE57342.1"/>
    </source>
</evidence>
<dbReference type="Pfam" id="PF03551">
    <property type="entry name" value="PadR"/>
    <property type="match status" value="1"/>
</dbReference>
<reference evidence="3" key="1">
    <citation type="submission" date="2016-10" db="EMBL/GenBank/DDBJ databases">
        <authorList>
            <person name="Varghese N."/>
            <person name="Submissions S."/>
        </authorList>
    </citation>
    <scope>NUCLEOTIDE SEQUENCE [LARGE SCALE GENOMIC DNA]</scope>
    <source>
        <strain evidence="3">UNC178MFTsu3.1</strain>
    </source>
</reference>
<dbReference type="AlphaFoldDB" id="A0A1I2BMA0"/>
<dbReference type="InterPro" id="IPR036388">
    <property type="entry name" value="WH-like_DNA-bd_sf"/>
</dbReference>
<dbReference type="STRING" id="500610.SAMN02799615_01203"/>
<dbReference type="RefSeq" id="WP_231504223.1">
    <property type="nucleotide sequence ID" value="NZ_FONH01000003.1"/>
</dbReference>
<dbReference type="GO" id="GO:0003677">
    <property type="term" value="F:DNA binding"/>
    <property type="evidence" value="ECO:0007669"/>
    <property type="project" value="UniProtKB-KW"/>
</dbReference>
<keyword evidence="3" id="KW-1185">Reference proteome</keyword>
<sequence>MRSPRQFFHALRQYHHLHHHYFRERCHPFQADDMDWDGGERYRRQHDHYERHAGRGHHFGERMGGDFFAEWAGLRGGGRRGGGGRMFGHGDLKLLLLALIEQQPRHGYELIRLIEEMFHGHYSPSPGAIYPTLTMLEELGHAQVENEQGGRKLYAITDAGRTFLEENRAAVEAVMSRTEQSARMAAKMSMPMSIRNAMHALKHALLMRGTEWTKAETQRVASILEKAAADIAAGSRRE</sequence>
<protein>
    <submittedName>
        <fullName evidence="2">DNA-binding transcriptional regulator, PadR family</fullName>
    </submittedName>
</protein>
<organism evidence="2 3">
    <name type="scientific">Dyella marensis</name>
    <dbReference type="NCBI Taxonomy" id="500610"/>
    <lineage>
        <taxon>Bacteria</taxon>
        <taxon>Pseudomonadati</taxon>
        <taxon>Pseudomonadota</taxon>
        <taxon>Gammaproteobacteria</taxon>
        <taxon>Lysobacterales</taxon>
        <taxon>Rhodanobacteraceae</taxon>
        <taxon>Dyella</taxon>
    </lineage>
</organism>
<evidence type="ECO:0000313" key="3">
    <source>
        <dbReference type="Proteomes" id="UP000199477"/>
    </source>
</evidence>
<dbReference type="Gene3D" id="1.10.10.10">
    <property type="entry name" value="Winged helix-like DNA-binding domain superfamily/Winged helix DNA-binding domain"/>
    <property type="match status" value="1"/>
</dbReference>
<dbReference type="Proteomes" id="UP000199477">
    <property type="component" value="Unassembled WGS sequence"/>
</dbReference>
<feature type="domain" description="Transcription regulator PadR N-terminal" evidence="1">
    <location>
        <begin position="96"/>
        <end position="166"/>
    </location>
</feature>
<evidence type="ECO:0000259" key="1">
    <source>
        <dbReference type="Pfam" id="PF03551"/>
    </source>
</evidence>
<dbReference type="PANTHER" id="PTHR43252:SF7">
    <property type="entry name" value="TRANSCRIPTIONAL REGULATOR YQJI"/>
    <property type="match status" value="1"/>
</dbReference>